<proteinExistence type="predicted"/>
<dbReference type="CDD" id="cd00920">
    <property type="entry name" value="Cupredoxin"/>
    <property type="match status" value="1"/>
</dbReference>
<dbReference type="InterPro" id="IPR052953">
    <property type="entry name" value="Ser-rich/MCO-related"/>
</dbReference>
<evidence type="ECO:0000313" key="2">
    <source>
        <dbReference type="Proteomes" id="UP001295740"/>
    </source>
</evidence>
<name>A0AAI8VV02_9PEZI</name>
<sequence>MKYAAALSMAVAPLAIAKAVHNVYPAHRRSSHLSELEGAAGIELGGLAGIEAVSSTQIIIIWANPGNNAATTTLNQQVTVTQTVTAGASSAAAAAIATHSVTVGGAAGLVYTPDQVAANVGDMVVFTFESTNHTVTQSSFGTPCTAMDGGMDSGFMPNPDNSVSPAPQVAMQVMTTGPLWFYCKQTGHCGKGMAMSINPTASKTQALFQAAAIAQKGAGAGSAITGNSTSSAGSAGSAGESAAASAVASASSAAAAVGTAISTGTGAIQTGACVCAVTCGSGSFPAVNAQGVANFGGFAGSLPASMMEAAI</sequence>
<comment type="caution">
    <text evidence="1">The sequence shown here is derived from an EMBL/GenBank/DDBJ whole genome shotgun (WGS) entry which is preliminary data.</text>
</comment>
<dbReference type="InterPro" id="IPR008972">
    <property type="entry name" value="Cupredoxin"/>
</dbReference>
<dbReference type="EMBL" id="CAUWAG010000018">
    <property type="protein sequence ID" value="CAJ2511572.1"/>
    <property type="molecule type" value="Genomic_DNA"/>
</dbReference>
<dbReference type="PANTHER" id="PTHR34883:SF4">
    <property type="entry name" value="CUPREDOXIN"/>
    <property type="match status" value="1"/>
</dbReference>
<dbReference type="AlphaFoldDB" id="A0AAI8VV02"/>
<organism evidence="1 2">
    <name type="scientific">Anthostomella pinea</name>
    <dbReference type="NCBI Taxonomy" id="933095"/>
    <lineage>
        <taxon>Eukaryota</taxon>
        <taxon>Fungi</taxon>
        <taxon>Dikarya</taxon>
        <taxon>Ascomycota</taxon>
        <taxon>Pezizomycotina</taxon>
        <taxon>Sordariomycetes</taxon>
        <taxon>Xylariomycetidae</taxon>
        <taxon>Xylariales</taxon>
        <taxon>Xylariaceae</taxon>
        <taxon>Anthostomella</taxon>
    </lineage>
</organism>
<gene>
    <name evidence="1" type="ORF">KHLLAP_LOCUS12040</name>
</gene>
<dbReference type="SUPFAM" id="SSF49503">
    <property type="entry name" value="Cupredoxins"/>
    <property type="match status" value="1"/>
</dbReference>
<reference evidence="1" key="1">
    <citation type="submission" date="2023-10" db="EMBL/GenBank/DDBJ databases">
        <authorList>
            <person name="Hackl T."/>
        </authorList>
    </citation>
    <scope>NUCLEOTIDE SEQUENCE</scope>
</reference>
<evidence type="ECO:0000313" key="1">
    <source>
        <dbReference type="EMBL" id="CAJ2511572.1"/>
    </source>
</evidence>
<keyword evidence="2" id="KW-1185">Reference proteome</keyword>
<dbReference type="Gene3D" id="2.60.40.420">
    <property type="entry name" value="Cupredoxins - blue copper proteins"/>
    <property type="match status" value="1"/>
</dbReference>
<dbReference type="PANTHER" id="PTHR34883">
    <property type="entry name" value="SERINE-RICH PROTEIN, PUTATIVE-RELATED-RELATED"/>
    <property type="match status" value="1"/>
</dbReference>
<protein>
    <submittedName>
        <fullName evidence="1">Uu.00g071970.m01.CDS01</fullName>
    </submittedName>
</protein>
<dbReference type="Proteomes" id="UP001295740">
    <property type="component" value="Unassembled WGS sequence"/>
</dbReference>
<accession>A0AAI8VV02</accession>